<comment type="caution">
    <text evidence="1">The sequence shown here is derived from an EMBL/GenBank/DDBJ whole genome shotgun (WGS) entry which is preliminary data.</text>
</comment>
<accession>A0A3L9ZTG7</accession>
<organism evidence="1 2">
    <name type="scientific">Flavobacterium weaverense</name>
    <dbReference type="NCBI Taxonomy" id="271156"/>
    <lineage>
        <taxon>Bacteria</taxon>
        <taxon>Pseudomonadati</taxon>
        <taxon>Bacteroidota</taxon>
        <taxon>Flavobacteriia</taxon>
        <taxon>Flavobacteriales</taxon>
        <taxon>Flavobacteriaceae</taxon>
        <taxon>Flavobacterium</taxon>
    </lineage>
</organism>
<dbReference type="RefSeq" id="WP_121925364.1">
    <property type="nucleotide sequence ID" value="NZ_REFH01000009.1"/>
</dbReference>
<reference evidence="1 2" key="1">
    <citation type="submission" date="2018-10" db="EMBL/GenBank/DDBJ databases">
        <title>Genomic Encyclopedia of Archaeal and Bacterial Type Strains, Phase II (KMG-II): from individual species to whole genera.</title>
        <authorList>
            <person name="Goeker M."/>
        </authorList>
    </citation>
    <scope>NUCLEOTIDE SEQUENCE [LARGE SCALE GENOMIC DNA]</scope>
    <source>
        <strain evidence="1 2">DSM 19727</strain>
    </source>
</reference>
<dbReference type="Pfam" id="PF21857">
    <property type="entry name" value="DUF6913"/>
    <property type="match status" value="1"/>
</dbReference>
<dbReference type="EMBL" id="REFH01000009">
    <property type="protein sequence ID" value="RMA75993.1"/>
    <property type="molecule type" value="Genomic_DNA"/>
</dbReference>
<name>A0A3L9ZTG7_9FLAO</name>
<dbReference type="AlphaFoldDB" id="A0A3L9ZTG7"/>
<evidence type="ECO:0000313" key="2">
    <source>
        <dbReference type="Proteomes" id="UP000280368"/>
    </source>
</evidence>
<dbReference type="Proteomes" id="UP000280368">
    <property type="component" value="Unassembled WGS sequence"/>
</dbReference>
<evidence type="ECO:0000313" key="1">
    <source>
        <dbReference type="EMBL" id="RMA75993.1"/>
    </source>
</evidence>
<proteinExistence type="predicted"/>
<protein>
    <submittedName>
        <fullName evidence="1">Uncharacterized protein</fullName>
    </submittedName>
</protein>
<sequence length="172" mass="19856">MFLNYIKDFIVKKTLKRNLKDLNTIFSDNLIVKVGLLVDASNFLDTDKLINSLISNGIKRESITTIIYFDNNRKDNLKTGNSFSYSSLNWKGQIVEPIVNDFIAEKFDLLINYYEVEKAILIQITKDSQAEFKVGFASVDKRLNHFIIKTDANTPAVFTDELFKYLKLLNKI</sequence>
<dbReference type="InterPro" id="IPR054207">
    <property type="entry name" value="DUF6913"/>
</dbReference>
<dbReference type="OrthoDB" id="1430532at2"/>
<keyword evidence="2" id="KW-1185">Reference proteome</keyword>
<gene>
    <name evidence="1" type="ORF">BC961_1705</name>
</gene>